<dbReference type="Proteomes" id="UP001476798">
    <property type="component" value="Unassembled WGS sequence"/>
</dbReference>
<sequence length="103" mass="12147">MFGGTLLCLFPQFLLEQTKRGWKRLNVRRTQTFNCKRCRSQHAPKLSPAYGKICKRCKGQNHFAKQCFSKMQQNEDKSVHAVEETPLSDTFFECRNTRRFKAK</sequence>
<evidence type="ECO:0000313" key="1">
    <source>
        <dbReference type="EMBL" id="MEQ2173648.1"/>
    </source>
</evidence>
<reference evidence="1 2" key="1">
    <citation type="submission" date="2021-06" db="EMBL/GenBank/DDBJ databases">
        <authorList>
            <person name="Palmer J.M."/>
        </authorList>
    </citation>
    <scope>NUCLEOTIDE SEQUENCE [LARGE SCALE GENOMIC DNA]</scope>
    <source>
        <strain evidence="1 2">GA_2019</strain>
        <tissue evidence="1">Muscle</tissue>
    </source>
</reference>
<proteinExistence type="predicted"/>
<name>A0ABV0NQE9_9TELE</name>
<organism evidence="1 2">
    <name type="scientific">Goodea atripinnis</name>
    <dbReference type="NCBI Taxonomy" id="208336"/>
    <lineage>
        <taxon>Eukaryota</taxon>
        <taxon>Metazoa</taxon>
        <taxon>Chordata</taxon>
        <taxon>Craniata</taxon>
        <taxon>Vertebrata</taxon>
        <taxon>Euteleostomi</taxon>
        <taxon>Actinopterygii</taxon>
        <taxon>Neopterygii</taxon>
        <taxon>Teleostei</taxon>
        <taxon>Neoteleostei</taxon>
        <taxon>Acanthomorphata</taxon>
        <taxon>Ovalentaria</taxon>
        <taxon>Atherinomorphae</taxon>
        <taxon>Cyprinodontiformes</taxon>
        <taxon>Goodeidae</taxon>
        <taxon>Goodea</taxon>
    </lineage>
</organism>
<protein>
    <submittedName>
        <fullName evidence="1">Uncharacterized protein</fullName>
    </submittedName>
</protein>
<comment type="caution">
    <text evidence="1">The sequence shown here is derived from an EMBL/GenBank/DDBJ whole genome shotgun (WGS) entry which is preliminary data.</text>
</comment>
<accession>A0ABV0NQE9</accession>
<gene>
    <name evidence="1" type="ORF">GOODEAATRI_034265</name>
</gene>
<dbReference type="EMBL" id="JAHRIO010048354">
    <property type="protein sequence ID" value="MEQ2173648.1"/>
    <property type="molecule type" value="Genomic_DNA"/>
</dbReference>
<evidence type="ECO:0000313" key="2">
    <source>
        <dbReference type="Proteomes" id="UP001476798"/>
    </source>
</evidence>
<keyword evidence="2" id="KW-1185">Reference proteome</keyword>